<sequence>MKRIVLIGNQICSDFCPVLTALLSEKAELWAPAKSVETSVDLLVGAREWVLKRQPEVAVFASGLLDTRKICFGENERLVPLTAYARNVRCILKIALEHSTAAPVWLTIPPVDVRRVQSEDEFGYDNETISLYNEEAKAVARMLGVKIIDLYGIVKAAARLDSNRPDGIRFDERGSDFIAGAIASRLGELCEKV</sequence>
<organism evidence="1 2">
    <name type="scientific">Pelagicoccus mobilis</name>
    <dbReference type="NCBI Taxonomy" id="415221"/>
    <lineage>
        <taxon>Bacteria</taxon>
        <taxon>Pseudomonadati</taxon>
        <taxon>Verrucomicrobiota</taxon>
        <taxon>Opitutia</taxon>
        <taxon>Puniceicoccales</taxon>
        <taxon>Pelagicoccaceae</taxon>
        <taxon>Pelagicoccus</taxon>
    </lineage>
</organism>
<dbReference type="GO" id="GO:0016788">
    <property type="term" value="F:hydrolase activity, acting on ester bonds"/>
    <property type="evidence" value="ECO:0007669"/>
    <property type="project" value="UniProtKB-ARBA"/>
</dbReference>
<keyword evidence="2" id="KW-1185">Reference proteome</keyword>
<dbReference type="InterPro" id="IPR036514">
    <property type="entry name" value="SGNH_hydro_sf"/>
</dbReference>
<dbReference type="EMBL" id="JAENIL010000074">
    <property type="protein sequence ID" value="MBK1880181.1"/>
    <property type="molecule type" value="Genomic_DNA"/>
</dbReference>
<gene>
    <name evidence="1" type="ORF">JIN87_25065</name>
</gene>
<comment type="caution">
    <text evidence="1">The sequence shown here is derived from an EMBL/GenBank/DDBJ whole genome shotgun (WGS) entry which is preliminary data.</text>
</comment>
<reference evidence="1" key="1">
    <citation type="submission" date="2021-01" db="EMBL/GenBank/DDBJ databases">
        <title>Modified the classification status of verrucomicrobia.</title>
        <authorList>
            <person name="Feng X."/>
        </authorList>
    </citation>
    <scope>NUCLEOTIDE SEQUENCE</scope>
    <source>
        <strain evidence="1">KCTC 13126</strain>
    </source>
</reference>
<dbReference type="RefSeq" id="WP_200358858.1">
    <property type="nucleotide sequence ID" value="NZ_JAENIL010000074.1"/>
</dbReference>
<dbReference type="Gene3D" id="3.40.50.1110">
    <property type="entry name" value="SGNH hydrolase"/>
    <property type="match status" value="1"/>
</dbReference>
<dbReference type="AlphaFoldDB" id="A0A934S0P6"/>
<protein>
    <submittedName>
        <fullName evidence="1">Uncharacterized protein</fullName>
    </submittedName>
</protein>
<accession>A0A934S0P6</accession>
<proteinExistence type="predicted"/>
<evidence type="ECO:0000313" key="1">
    <source>
        <dbReference type="EMBL" id="MBK1880181.1"/>
    </source>
</evidence>
<evidence type="ECO:0000313" key="2">
    <source>
        <dbReference type="Proteomes" id="UP000617628"/>
    </source>
</evidence>
<dbReference type="Proteomes" id="UP000617628">
    <property type="component" value="Unassembled WGS sequence"/>
</dbReference>
<dbReference type="SUPFAM" id="SSF52266">
    <property type="entry name" value="SGNH hydrolase"/>
    <property type="match status" value="1"/>
</dbReference>
<name>A0A934S0P6_9BACT</name>